<comment type="caution">
    <text evidence="2">The sequence shown here is derived from an EMBL/GenBank/DDBJ whole genome shotgun (WGS) entry which is preliminary data.</text>
</comment>
<dbReference type="EMBL" id="NEVQ01000013">
    <property type="protein sequence ID" value="OZI56160.1"/>
    <property type="molecule type" value="Genomic_DNA"/>
</dbReference>
<dbReference type="PROSITE" id="PS51273">
    <property type="entry name" value="GATASE_TYPE_1"/>
    <property type="match status" value="1"/>
</dbReference>
<sequence length="262" mass="28220">MNTAAPHSDGLLPVLILHTGDPDEVLRQSHGGYADMMRHAAGLSPDAVHIVRVYLDEEPLAPSAYRAALITGSPAMVTDLEAWSERTAAWIRQAAAESLPMFGVCYGHQLLAHALGGVVDYNIKGRELGTQTIECLPDATGDALMTGLPTRFPAQLLHAQSVTQLPPGAVALARSDMDPHQLIRLAPAIYSTQFHPEFGPEFMRDHLQQYQTAYGREGLDTAALSAALGPTPTAASLVRRFLGLCQRTSMRSPQNTGHIQAK</sequence>
<evidence type="ECO:0000313" key="3">
    <source>
        <dbReference type="Proteomes" id="UP000216885"/>
    </source>
</evidence>
<dbReference type="InterPro" id="IPR017926">
    <property type="entry name" value="GATASE"/>
</dbReference>
<dbReference type="RefSeq" id="WP_094821226.1">
    <property type="nucleotide sequence ID" value="NZ_NEVO01000007.1"/>
</dbReference>
<name>A0A261U4J9_9BORD</name>
<dbReference type="PANTHER" id="PTHR42695:SF5">
    <property type="entry name" value="GLUTAMINE AMIDOTRANSFERASE YLR126C-RELATED"/>
    <property type="match status" value="1"/>
</dbReference>
<dbReference type="InterPro" id="IPR044992">
    <property type="entry name" value="ChyE-like"/>
</dbReference>
<dbReference type="NCBIfam" id="NF006562">
    <property type="entry name" value="PRK09065.1"/>
    <property type="match status" value="1"/>
</dbReference>
<organism evidence="2 3">
    <name type="scientific">Bordetella genomosp. 4</name>
    <dbReference type="NCBI Taxonomy" id="463044"/>
    <lineage>
        <taxon>Bacteria</taxon>
        <taxon>Pseudomonadati</taxon>
        <taxon>Pseudomonadota</taxon>
        <taxon>Betaproteobacteria</taxon>
        <taxon>Burkholderiales</taxon>
        <taxon>Alcaligenaceae</taxon>
        <taxon>Bordetella</taxon>
    </lineage>
</organism>
<evidence type="ECO:0000259" key="1">
    <source>
        <dbReference type="Pfam" id="PF00117"/>
    </source>
</evidence>
<proteinExistence type="predicted"/>
<dbReference type="AlphaFoldDB" id="A0A261U4J9"/>
<gene>
    <name evidence="2" type="ORF">CAL20_11995</name>
</gene>
<accession>A0A261U4J9</accession>
<evidence type="ECO:0000313" key="2">
    <source>
        <dbReference type="EMBL" id="OZI56160.1"/>
    </source>
</evidence>
<dbReference type="Pfam" id="PF00117">
    <property type="entry name" value="GATase"/>
    <property type="match status" value="1"/>
</dbReference>
<reference evidence="2 3" key="1">
    <citation type="submission" date="2017-05" db="EMBL/GenBank/DDBJ databases">
        <title>Complete and WGS of Bordetella genogroups.</title>
        <authorList>
            <person name="Spilker T."/>
            <person name="LiPuma J."/>
        </authorList>
    </citation>
    <scope>NUCLEOTIDE SEQUENCE [LARGE SCALE GENOMIC DNA]</scope>
    <source>
        <strain evidence="2 3">AU9919</strain>
    </source>
</reference>
<dbReference type="Proteomes" id="UP000216885">
    <property type="component" value="Unassembled WGS sequence"/>
</dbReference>
<protein>
    <submittedName>
        <fullName evidence="2">GMP synthase</fullName>
    </submittedName>
</protein>
<dbReference type="OrthoDB" id="9813383at2"/>
<feature type="domain" description="Glutamine amidotransferase" evidence="1">
    <location>
        <begin position="48"/>
        <end position="201"/>
    </location>
</feature>
<dbReference type="SUPFAM" id="SSF52317">
    <property type="entry name" value="Class I glutamine amidotransferase-like"/>
    <property type="match status" value="1"/>
</dbReference>
<dbReference type="PANTHER" id="PTHR42695">
    <property type="entry name" value="GLUTAMINE AMIDOTRANSFERASE YLR126C-RELATED"/>
    <property type="match status" value="1"/>
</dbReference>
<keyword evidence="3" id="KW-1185">Reference proteome</keyword>
<dbReference type="Gene3D" id="3.40.50.880">
    <property type="match status" value="1"/>
</dbReference>
<dbReference type="InterPro" id="IPR029062">
    <property type="entry name" value="Class_I_gatase-like"/>
</dbReference>
<dbReference type="GO" id="GO:0005829">
    <property type="term" value="C:cytosol"/>
    <property type="evidence" value="ECO:0007669"/>
    <property type="project" value="TreeGrafter"/>
</dbReference>
<dbReference type="CDD" id="cd01741">
    <property type="entry name" value="GATase1_1"/>
    <property type="match status" value="1"/>
</dbReference>